<feature type="domain" description="DUF6533" evidence="3">
    <location>
        <begin position="27"/>
        <end position="72"/>
    </location>
</feature>
<organism evidence="4 5">
    <name type="scientific">Sistotremastrum suecicum HHB10207 ss-3</name>
    <dbReference type="NCBI Taxonomy" id="1314776"/>
    <lineage>
        <taxon>Eukaryota</taxon>
        <taxon>Fungi</taxon>
        <taxon>Dikarya</taxon>
        <taxon>Basidiomycota</taxon>
        <taxon>Agaricomycotina</taxon>
        <taxon>Agaricomycetes</taxon>
        <taxon>Sistotremastrales</taxon>
        <taxon>Sistotremastraceae</taxon>
        <taxon>Sistotremastrum</taxon>
    </lineage>
</organism>
<evidence type="ECO:0000256" key="1">
    <source>
        <dbReference type="SAM" id="MobiDB-lite"/>
    </source>
</evidence>
<evidence type="ECO:0000313" key="4">
    <source>
        <dbReference type="EMBL" id="KZT43131.1"/>
    </source>
</evidence>
<reference evidence="4 5" key="1">
    <citation type="journal article" date="2016" name="Mol. Biol. Evol.">
        <title>Comparative Genomics of Early-Diverging Mushroom-Forming Fungi Provides Insights into the Origins of Lignocellulose Decay Capabilities.</title>
        <authorList>
            <person name="Nagy L.G."/>
            <person name="Riley R."/>
            <person name="Tritt A."/>
            <person name="Adam C."/>
            <person name="Daum C."/>
            <person name="Floudas D."/>
            <person name="Sun H."/>
            <person name="Yadav J.S."/>
            <person name="Pangilinan J."/>
            <person name="Larsson K.H."/>
            <person name="Matsuura K."/>
            <person name="Barry K."/>
            <person name="Labutti K."/>
            <person name="Kuo R."/>
            <person name="Ohm R.A."/>
            <person name="Bhattacharya S.S."/>
            <person name="Shirouzu T."/>
            <person name="Yoshinaga Y."/>
            <person name="Martin F.M."/>
            <person name="Grigoriev I.V."/>
            <person name="Hibbett D.S."/>
        </authorList>
    </citation>
    <scope>NUCLEOTIDE SEQUENCE [LARGE SCALE GENOMIC DNA]</scope>
    <source>
        <strain evidence="4 5">HHB10207 ss-3</strain>
    </source>
</reference>
<feature type="region of interest" description="Disordered" evidence="1">
    <location>
        <begin position="330"/>
        <end position="385"/>
    </location>
</feature>
<evidence type="ECO:0000259" key="3">
    <source>
        <dbReference type="Pfam" id="PF20151"/>
    </source>
</evidence>
<feature type="transmembrane region" description="Helical" evidence="2">
    <location>
        <begin position="184"/>
        <end position="202"/>
    </location>
</feature>
<keyword evidence="5" id="KW-1185">Reference proteome</keyword>
<keyword evidence="2" id="KW-0472">Membrane</keyword>
<evidence type="ECO:0000313" key="5">
    <source>
        <dbReference type="Proteomes" id="UP000076798"/>
    </source>
</evidence>
<name>A0A166HVU7_9AGAM</name>
<accession>A0A166HVU7</accession>
<gene>
    <name evidence="4" type="ORF">SISSUDRAFT_1040569</name>
</gene>
<proteinExistence type="predicted"/>
<feature type="transmembrane region" description="Helical" evidence="2">
    <location>
        <begin position="131"/>
        <end position="153"/>
    </location>
</feature>
<keyword evidence="2" id="KW-1133">Transmembrane helix</keyword>
<sequence>MAVAEPQVQQAAEATATALFHLTAARYFQLSAFAMLLYDHMITFSDEVERIWKQPFQFPTLLFALNRYVTPLQRIVIVVAFNDPDWSMEVSIPFLLLSNCRRSVRFSGGGTLALVSMIMILRVYALYRGNIVVLAVLLCSLIAQVALASLTLVESQGKPLPITLCLRLTCILVGKGPFFAAFWGSPLLTDLLIFSLTVWKAWRYHQAHIKTPILTVCIRDGILYFAVIFAANLLNFLMYLLASPGIKAIGASFSQLITSLMISRLQLNLRGLKDSRSSRCSRPLSSTILVSDENETSTTALPFTTTSSGIIDTMLSASFYRIVGNLGEDFEDDSRPSSTQWGGDEDKERVDDEPEEGYEDVALQTLPRRPEDPSRWQSAWIADEG</sequence>
<dbReference type="AlphaFoldDB" id="A0A166HVU7"/>
<dbReference type="Proteomes" id="UP000076798">
    <property type="component" value="Unassembled WGS sequence"/>
</dbReference>
<feature type="transmembrane region" description="Helical" evidence="2">
    <location>
        <begin position="106"/>
        <end position="125"/>
    </location>
</feature>
<dbReference type="STRING" id="1314776.A0A166HVU7"/>
<feature type="transmembrane region" description="Helical" evidence="2">
    <location>
        <begin position="222"/>
        <end position="242"/>
    </location>
</feature>
<protein>
    <recommendedName>
        <fullName evidence="3">DUF6533 domain-containing protein</fullName>
    </recommendedName>
</protein>
<evidence type="ECO:0000256" key="2">
    <source>
        <dbReference type="SAM" id="Phobius"/>
    </source>
</evidence>
<dbReference type="Pfam" id="PF20151">
    <property type="entry name" value="DUF6533"/>
    <property type="match status" value="1"/>
</dbReference>
<dbReference type="InterPro" id="IPR045340">
    <property type="entry name" value="DUF6533"/>
</dbReference>
<keyword evidence="2" id="KW-0812">Transmembrane</keyword>
<dbReference type="OrthoDB" id="3242376at2759"/>
<dbReference type="EMBL" id="KV428009">
    <property type="protein sequence ID" value="KZT43131.1"/>
    <property type="molecule type" value="Genomic_DNA"/>
</dbReference>